<evidence type="ECO:0000256" key="1">
    <source>
        <dbReference type="SAM" id="Phobius"/>
    </source>
</evidence>
<protein>
    <submittedName>
        <fullName evidence="2">Uncharacterized protein</fullName>
    </submittedName>
</protein>
<keyword evidence="1" id="KW-0812">Transmembrane</keyword>
<dbReference type="EMBL" id="PDEB01000004">
    <property type="protein sequence ID" value="PEH44479.1"/>
    <property type="molecule type" value="Genomic_DNA"/>
</dbReference>
<accession>A0A377L2L0</accession>
<sequence>MNKIERKEKSSGRNELEKKIIELGTKQMLKNQLSQTSYLSLFFSAIRFVGWKLWGIQTFLFIFSLLLLNANTETDFENVLKGITGLVLFSGVFFTDALFKSYTSDMWELEQTFKYDLRQHTTMKMLAFGSFDLLLIIVLSLFAKELFSVSFLQFALFLFVPFNIFCIVLFSVFTVLRKKLSTVLLWGSSGAMVGLTIILEGLLNVYELPVHYWAITCVMTLLGLVLLAKQMMKQHHTGGIFI</sequence>
<name>A0A377L2L0_9ENTE</name>
<feature type="transmembrane region" description="Helical" evidence="1">
    <location>
        <begin position="125"/>
        <end position="143"/>
    </location>
</feature>
<dbReference type="OrthoDB" id="2223278at2"/>
<organism evidence="2 3">
    <name type="scientific">Enterococcus durans</name>
    <dbReference type="NCBI Taxonomy" id="53345"/>
    <lineage>
        <taxon>Bacteria</taxon>
        <taxon>Bacillati</taxon>
        <taxon>Bacillota</taxon>
        <taxon>Bacilli</taxon>
        <taxon>Lactobacillales</taxon>
        <taxon>Enterococcaceae</taxon>
        <taxon>Enterococcus</taxon>
    </lineage>
</organism>
<dbReference type="Proteomes" id="UP000220669">
    <property type="component" value="Unassembled WGS sequence"/>
</dbReference>
<proteinExistence type="predicted"/>
<reference evidence="2 3" key="1">
    <citation type="submission" date="2017-09" db="EMBL/GenBank/DDBJ databases">
        <title>FDA dAtabase for Regulatory Grade micrObial Sequences (FDA-ARGOS): Supporting development and validation of Infectious Disease Dx tests.</title>
        <authorList>
            <person name="Minogue T."/>
            <person name="Wolcott M."/>
            <person name="Wasieloski L."/>
            <person name="Aguilar W."/>
            <person name="Moore D."/>
            <person name="Tallon L.J."/>
            <person name="Sadzewicz L."/>
            <person name="Ott S."/>
            <person name="Zhao X."/>
            <person name="Nagaraj S."/>
            <person name="Vavikolanu K."/>
            <person name="Aluvathingal J."/>
            <person name="Nadendla S."/>
            <person name="Sichtig H."/>
        </authorList>
    </citation>
    <scope>NUCLEOTIDE SEQUENCE [LARGE SCALE GENOMIC DNA]</scope>
    <source>
        <strain evidence="2 3">FDAARGOS_396</strain>
    </source>
</reference>
<feature type="transmembrane region" description="Helical" evidence="1">
    <location>
        <begin position="38"/>
        <end position="67"/>
    </location>
</feature>
<evidence type="ECO:0000313" key="2">
    <source>
        <dbReference type="EMBL" id="PEH44479.1"/>
    </source>
</evidence>
<dbReference type="AlphaFoldDB" id="A0A377L2L0"/>
<feature type="transmembrane region" description="Helical" evidence="1">
    <location>
        <begin position="183"/>
        <end position="204"/>
    </location>
</feature>
<keyword evidence="1" id="KW-0472">Membrane</keyword>
<gene>
    <name evidence="2" type="ORF">CRM96_05450</name>
</gene>
<evidence type="ECO:0000313" key="3">
    <source>
        <dbReference type="Proteomes" id="UP000220669"/>
    </source>
</evidence>
<feature type="transmembrane region" description="Helical" evidence="1">
    <location>
        <begin position="210"/>
        <end position="228"/>
    </location>
</feature>
<dbReference type="RefSeq" id="WP_005876417.1">
    <property type="nucleotide sequence ID" value="NZ_CABGIQ010000011.1"/>
</dbReference>
<feature type="transmembrane region" description="Helical" evidence="1">
    <location>
        <begin position="155"/>
        <end position="176"/>
    </location>
</feature>
<feature type="transmembrane region" description="Helical" evidence="1">
    <location>
        <begin position="79"/>
        <end position="99"/>
    </location>
</feature>
<comment type="caution">
    <text evidence="2">The sequence shown here is derived from an EMBL/GenBank/DDBJ whole genome shotgun (WGS) entry which is preliminary data.</text>
</comment>
<keyword evidence="1" id="KW-1133">Transmembrane helix</keyword>